<dbReference type="FunFam" id="3.30.200.20:FF:000604">
    <property type="entry name" value="Proline-rich receptor-like protein kinase PERK8"/>
    <property type="match status" value="1"/>
</dbReference>
<keyword evidence="3" id="KW-0067">ATP-binding</keyword>
<keyword evidence="1" id="KW-0808">Transferase</keyword>
<feature type="compositionally biased region" description="Low complexity" evidence="4">
    <location>
        <begin position="272"/>
        <end position="283"/>
    </location>
</feature>
<dbReference type="PANTHER" id="PTHR47989">
    <property type="entry name" value="OS01G0750732 PROTEIN"/>
    <property type="match status" value="1"/>
</dbReference>
<dbReference type="PROSITE" id="PS50011">
    <property type="entry name" value="PROTEIN_KINASE_DOM"/>
    <property type="match status" value="1"/>
</dbReference>
<evidence type="ECO:0000259" key="5">
    <source>
        <dbReference type="PROSITE" id="PS50011"/>
    </source>
</evidence>
<dbReference type="GO" id="GO:0004674">
    <property type="term" value="F:protein serine/threonine kinase activity"/>
    <property type="evidence" value="ECO:0007669"/>
    <property type="project" value="UniProtKB-KW"/>
</dbReference>
<reference evidence="6 7" key="1">
    <citation type="submission" date="2019-06" db="EMBL/GenBank/DDBJ databases">
        <title>A chromosomal-level reference genome of Carpinus fangiana (Coryloideae, Betulaceae).</title>
        <authorList>
            <person name="Yang X."/>
            <person name="Wang Z."/>
            <person name="Zhang L."/>
            <person name="Hao G."/>
            <person name="Liu J."/>
            <person name="Yang Y."/>
        </authorList>
    </citation>
    <scope>NUCLEOTIDE SEQUENCE [LARGE SCALE GENOMIC DNA]</scope>
    <source>
        <strain evidence="6">Cfa_2016G</strain>
        <tissue evidence="6">Leaf</tissue>
    </source>
</reference>
<dbReference type="Gene3D" id="3.30.200.20">
    <property type="entry name" value="Phosphorylase Kinase, domain 1"/>
    <property type="match status" value="1"/>
</dbReference>
<organism evidence="6 7">
    <name type="scientific">Carpinus fangiana</name>
    <dbReference type="NCBI Taxonomy" id="176857"/>
    <lineage>
        <taxon>Eukaryota</taxon>
        <taxon>Viridiplantae</taxon>
        <taxon>Streptophyta</taxon>
        <taxon>Embryophyta</taxon>
        <taxon>Tracheophyta</taxon>
        <taxon>Spermatophyta</taxon>
        <taxon>Magnoliopsida</taxon>
        <taxon>eudicotyledons</taxon>
        <taxon>Gunneridae</taxon>
        <taxon>Pentapetalae</taxon>
        <taxon>rosids</taxon>
        <taxon>fabids</taxon>
        <taxon>Fagales</taxon>
        <taxon>Betulaceae</taxon>
        <taxon>Carpinus</taxon>
    </lineage>
</organism>
<gene>
    <name evidence="6" type="ORF">FH972_010980</name>
</gene>
<evidence type="ECO:0000256" key="2">
    <source>
        <dbReference type="ARBA" id="ARBA00022741"/>
    </source>
</evidence>
<feature type="region of interest" description="Disordered" evidence="4">
    <location>
        <begin position="194"/>
        <end position="254"/>
    </location>
</feature>
<evidence type="ECO:0000313" key="6">
    <source>
        <dbReference type="EMBL" id="KAE8038473.1"/>
    </source>
</evidence>
<accession>A0A660KPV5</accession>
<keyword evidence="2" id="KW-0547">Nucleotide-binding</keyword>
<dbReference type="GO" id="GO:0005524">
    <property type="term" value="F:ATP binding"/>
    <property type="evidence" value="ECO:0007669"/>
    <property type="project" value="UniProtKB-KW"/>
</dbReference>
<evidence type="ECO:0000256" key="3">
    <source>
        <dbReference type="ARBA" id="ARBA00022840"/>
    </source>
</evidence>
<dbReference type="FunFam" id="1.10.510.10:FF:000849">
    <property type="entry name" value="receptor-like cytosolic serine/threonine-protein kinase RBK1 isoform X1"/>
    <property type="match status" value="1"/>
</dbReference>
<evidence type="ECO:0000256" key="1">
    <source>
        <dbReference type="ARBA" id="ARBA00022527"/>
    </source>
</evidence>
<dbReference type="AlphaFoldDB" id="A0A660KPV5"/>
<keyword evidence="7" id="KW-1185">Reference proteome</keyword>
<dbReference type="InterPro" id="IPR000719">
    <property type="entry name" value="Prot_kinase_dom"/>
</dbReference>
<proteinExistence type="predicted"/>
<dbReference type="InterPro" id="IPR001245">
    <property type="entry name" value="Ser-Thr/Tyr_kinase_cat_dom"/>
</dbReference>
<dbReference type="PANTHER" id="PTHR47989:SF8">
    <property type="entry name" value="INACTIVE PROTEIN KINASE SELMODRAFT_444075-LIKE"/>
    <property type="match status" value="1"/>
</dbReference>
<dbReference type="InterPro" id="IPR008266">
    <property type="entry name" value="Tyr_kinase_AS"/>
</dbReference>
<dbReference type="OrthoDB" id="4062651at2759"/>
<dbReference type="Gene3D" id="1.10.510.10">
    <property type="entry name" value="Transferase(Phosphotransferase) domain 1"/>
    <property type="match status" value="1"/>
</dbReference>
<dbReference type="Pfam" id="PF07714">
    <property type="entry name" value="PK_Tyr_Ser-Thr"/>
    <property type="match status" value="1"/>
</dbReference>
<evidence type="ECO:0000313" key="7">
    <source>
        <dbReference type="Proteomes" id="UP000327013"/>
    </source>
</evidence>
<feature type="compositionally biased region" description="Polar residues" evidence="4">
    <location>
        <begin position="241"/>
        <end position="254"/>
    </location>
</feature>
<feature type="compositionally biased region" description="Polar residues" evidence="4">
    <location>
        <begin position="289"/>
        <end position="298"/>
    </location>
</feature>
<protein>
    <recommendedName>
        <fullName evidence="5">Protein kinase domain-containing protein</fullName>
    </recommendedName>
</protein>
<feature type="region of interest" description="Disordered" evidence="4">
    <location>
        <begin position="272"/>
        <end position="301"/>
    </location>
</feature>
<sequence>MPEVAQRILVIQDASRDVSPGAVRAALQGFSLKPGDVVTILGVLHHVTNPSTFSFIRNGRFMGYKIKVDKTNSKIIQEELDRKQEEYLKNEEINEISEHYKTEKIEFHIEVQAGACPKRVALLAAKSLEATWVILDRQMKQYKKYFMEMFSCGMSSMKRNNSIQLLRAPQAIGNSKVSNESSTMSLVTYDEMVQGSPDEEQSSNKSPSDQKTSLDKGQFSDGCQPCGQWTSTSDSKSSPSEQLMPTGVSTLGKSEASRSVLTGVKCSPIQFQEEGNTTNTEQEAAGEQSPLSTSNNQEIGPKEAFNAGSKVEEEYPEYLCSICKNRRPKIEWKRDFTYLELTSATQGFAKKNFLSEGGFGSVYSGEVDGLKIAVKQHKNASFQGEKEFKAEVHVLSKVRHKNLVRLLGSCSEGSSRLLVYEYVCNGSLDQHLSKHSRKPLSWEKRIRIASGAAKGLQYLHENQFIHRDMRPINILITHDYEALLGDFGLARPQNEDPDKSSETRVVGTLGYLAPEYAECGKVSTKTDVYAFGVVLLQLITGMRTTDKRLEGRSLVGWARPLLKEKNYPRLIDQRIMDSHDVHQLFWMVRMAEKCLTRDPAARLTMDKVVEALDYIMECNPICSRDCSPAQSDSVGSMLSSCESQCSMPESPETPCEDGSCSRESTSISHLNQINVTLPLSPPAKFSSSSRCVSAGHEMYTLGGKKREECETEVSQKKSGLLYDEMVI</sequence>
<dbReference type="PROSITE" id="PS00109">
    <property type="entry name" value="PROTEIN_KINASE_TYR"/>
    <property type="match status" value="1"/>
</dbReference>
<dbReference type="Proteomes" id="UP000327013">
    <property type="component" value="Chromosome 4"/>
</dbReference>
<name>A0A660KPV5_9ROSI</name>
<evidence type="ECO:0000256" key="4">
    <source>
        <dbReference type="SAM" id="MobiDB-lite"/>
    </source>
</evidence>
<keyword evidence="1" id="KW-0723">Serine/threonine-protein kinase</keyword>
<dbReference type="InterPro" id="IPR011009">
    <property type="entry name" value="Kinase-like_dom_sf"/>
</dbReference>
<dbReference type="EMBL" id="CM017324">
    <property type="protein sequence ID" value="KAE8038473.1"/>
    <property type="molecule type" value="Genomic_DNA"/>
</dbReference>
<keyword evidence="1" id="KW-0418">Kinase</keyword>
<feature type="compositionally biased region" description="Low complexity" evidence="4">
    <location>
        <begin position="231"/>
        <end position="240"/>
    </location>
</feature>
<dbReference type="SUPFAM" id="SSF56112">
    <property type="entry name" value="Protein kinase-like (PK-like)"/>
    <property type="match status" value="1"/>
</dbReference>
<feature type="domain" description="Protein kinase" evidence="5">
    <location>
        <begin position="348"/>
        <end position="615"/>
    </location>
</feature>